<proteinExistence type="predicted"/>
<accession>A0ABU3N7B9</accession>
<comment type="caution">
    <text evidence="1">The sequence shown here is derived from an EMBL/GenBank/DDBJ whole genome shotgun (WGS) entry which is preliminary data.</text>
</comment>
<protein>
    <recommendedName>
        <fullName evidence="2">Antitoxin VbhA domain-containing protein</fullName>
    </recommendedName>
</protein>
<gene>
    <name evidence="1" type="ORF">MZO42_10950</name>
</gene>
<sequence>MTIPIINADTGEYRVGRKTGSPNATSAERDAAIIAAAEYVRGGMAMDEAIAEVHKRFRINHTPEYLSRLVKEALK</sequence>
<reference evidence="1" key="1">
    <citation type="submission" date="2022-04" db="EMBL/GenBank/DDBJ databases">
        <title>Tomato heritable bacteria conferring resistance against bacterial wilt.</title>
        <authorList>
            <person name="Yin J."/>
        </authorList>
    </citation>
    <scope>NUCLEOTIDE SEQUENCE</scope>
    <source>
        <strain evidence="1">Cra20</strain>
    </source>
</reference>
<dbReference type="EMBL" id="JALMLT010000002">
    <property type="protein sequence ID" value="MDT8759215.1"/>
    <property type="molecule type" value="Genomic_DNA"/>
</dbReference>
<evidence type="ECO:0008006" key="2">
    <source>
        <dbReference type="Google" id="ProtNLM"/>
    </source>
</evidence>
<name>A0ABU3N7B9_9SPHN</name>
<organism evidence="1">
    <name type="scientific">Sphingomonas psychrotolerans</name>
    <dbReference type="NCBI Taxonomy" id="1327635"/>
    <lineage>
        <taxon>Bacteria</taxon>
        <taxon>Pseudomonadati</taxon>
        <taxon>Pseudomonadota</taxon>
        <taxon>Alphaproteobacteria</taxon>
        <taxon>Sphingomonadales</taxon>
        <taxon>Sphingomonadaceae</taxon>
        <taxon>Sphingomonas</taxon>
    </lineage>
</organism>
<evidence type="ECO:0000313" key="1">
    <source>
        <dbReference type="EMBL" id="MDT8759215.1"/>
    </source>
</evidence>